<evidence type="ECO:0000259" key="2">
    <source>
        <dbReference type="Pfam" id="PF18096"/>
    </source>
</evidence>
<accession>A0A4Y1WZJ7</accession>
<keyword evidence="4" id="KW-1185">Reference proteome</keyword>
<dbReference type="EMBL" id="AP019736">
    <property type="protein sequence ID" value="BBL06483.1"/>
    <property type="molecule type" value="Genomic_DNA"/>
</dbReference>
<dbReference type="Pfam" id="PF13649">
    <property type="entry name" value="Methyltransf_25"/>
    <property type="match status" value="1"/>
</dbReference>
<feature type="domain" description="THUMP-like" evidence="2">
    <location>
        <begin position="327"/>
        <end position="392"/>
    </location>
</feature>
<dbReference type="InterPro" id="IPR041497">
    <property type="entry name" value="Thump-like"/>
</dbReference>
<dbReference type="InterPro" id="IPR029063">
    <property type="entry name" value="SAM-dependent_MTases_sf"/>
</dbReference>
<sequence>MERGTEKKRTFADMITPEEYALLRTDEVREAIARARGRDPLEVATDRRVPHARLVATQVKYLARAERKLPSYAAAQCILPPRAFEQASSEACAAHKRIAGDSVLDLTCGLGADALFLSRRFRRVVTLERDATLARIAAENFARLGAGNIEVVCSSAEEYLTQEGLRFDWIYADPDRRSAEGRRQVRLEACSPDILALGPLIGRASERLCVKNSPLFDTDEALRLFPRSRVEAVSVGGECKEVVIYADGAGPLLTASAIGLGEFSARPGERAGEPPATFGAARYRWLVIPDVALQKTRLVRLHLAGRADCWSENGYGFAAERPEGVLGRILEIDRIEPYDPARLKRELKGRGAEILKRDFPLRPEELYRRLGLHPGGEVRLAFTKTGNDFWAIRLK</sequence>
<dbReference type="Pfam" id="PF18096">
    <property type="entry name" value="Thump_like"/>
    <property type="match status" value="1"/>
</dbReference>
<reference evidence="4" key="1">
    <citation type="submission" date="2019-06" db="EMBL/GenBank/DDBJ databases">
        <title>Alistipes onderdonkii subsp. vulgaris subsp. nov., Alistipes dispar sp. nov. and Alistipes communis sp. nov., isolated from human faeces, and creation of Alistipes onderdonkii subsp. onderdonkii subsp. nov.</title>
        <authorList>
            <person name="Sakamoto M."/>
            <person name="Ikeyama N."/>
            <person name="Ogata Y."/>
            <person name="Suda W."/>
            <person name="Iino T."/>
            <person name="Hattori M."/>
            <person name="Ohkuma M."/>
        </authorList>
    </citation>
    <scope>NUCLEOTIDE SEQUENCE [LARGE SCALE GENOMIC DNA]</scope>
    <source>
        <strain evidence="4">5CPEGH6</strain>
    </source>
</reference>
<protein>
    <submittedName>
        <fullName evidence="3">Uncharacterized protein</fullName>
    </submittedName>
</protein>
<dbReference type="AlphaFoldDB" id="A0A4Y1WZJ7"/>
<organism evidence="3 4">
    <name type="scientific">Alistipes dispar</name>
    <dbReference type="NCBI Taxonomy" id="2585119"/>
    <lineage>
        <taxon>Bacteria</taxon>
        <taxon>Pseudomonadati</taxon>
        <taxon>Bacteroidota</taxon>
        <taxon>Bacteroidia</taxon>
        <taxon>Bacteroidales</taxon>
        <taxon>Rikenellaceae</taxon>
        <taxon>Alistipes</taxon>
    </lineage>
</organism>
<feature type="domain" description="Methyltransferase" evidence="1">
    <location>
        <begin position="103"/>
        <end position="172"/>
    </location>
</feature>
<dbReference type="CDD" id="cd02440">
    <property type="entry name" value="AdoMet_MTases"/>
    <property type="match status" value="1"/>
</dbReference>
<dbReference type="InterPro" id="IPR041698">
    <property type="entry name" value="Methyltransf_25"/>
</dbReference>
<gene>
    <name evidence="3" type="ORF">A5CPEGH6_11210</name>
</gene>
<dbReference type="Gene3D" id="3.40.50.150">
    <property type="entry name" value="Vaccinia Virus protein VP39"/>
    <property type="match status" value="1"/>
</dbReference>
<evidence type="ECO:0000259" key="1">
    <source>
        <dbReference type="Pfam" id="PF13649"/>
    </source>
</evidence>
<proteinExistence type="predicted"/>
<evidence type="ECO:0000313" key="3">
    <source>
        <dbReference type="EMBL" id="BBL06483.1"/>
    </source>
</evidence>
<dbReference type="SUPFAM" id="SSF53335">
    <property type="entry name" value="S-adenosyl-L-methionine-dependent methyltransferases"/>
    <property type="match status" value="1"/>
</dbReference>
<name>A0A4Y1WZJ7_9BACT</name>
<evidence type="ECO:0000313" key="4">
    <source>
        <dbReference type="Proteomes" id="UP000319374"/>
    </source>
</evidence>
<dbReference type="KEGG" id="ada:A5CPEGH6_11210"/>
<dbReference type="Proteomes" id="UP000319374">
    <property type="component" value="Chromosome"/>
</dbReference>